<reference evidence="2 3" key="1">
    <citation type="journal article" date="2023" name="Commun. Biol.">
        <title>Genome analysis of Parmales, the sister group of diatoms, reveals the evolutionary specialization of diatoms from phago-mixotrophs to photoautotrophs.</title>
        <authorList>
            <person name="Ban H."/>
            <person name="Sato S."/>
            <person name="Yoshikawa S."/>
            <person name="Yamada K."/>
            <person name="Nakamura Y."/>
            <person name="Ichinomiya M."/>
            <person name="Sato N."/>
            <person name="Blanc-Mathieu R."/>
            <person name="Endo H."/>
            <person name="Kuwata A."/>
            <person name="Ogata H."/>
        </authorList>
    </citation>
    <scope>NUCLEOTIDE SEQUENCE [LARGE SCALE GENOMIC DNA]</scope>
</reference>
<protein>
    <submittedName>
        <fullName evidence="2">Uncharacterized protein</fullName>
    </submittedName>
</protein>
<dbReference type="Proteomes" id="UP001165060">
    <property type="component" value="Unassembled WGS sequence"/>
</dbReference>
<comment type="caution">
    <text evidence="2">The sequence shown here is derived from an EMBL/GenBank/DDBJ whole genome shotgun (WGS) entry which is preliminary data.</text>
</comment>
<gene>
    <name evidence="2" type="ORF">TeGR_g8013</name>
</gene>
<keyword evidence="3" id="KW-1185">Reference proteome</keyword>
<name>A0ABQ6MK82_9STRA</name>
<dbReference type="SUPFAM" id="SSF48371">
    <property type="entry name" value="ARM repeat"/>
    <property type="match status" value="1"/>
</dbReference>
<sequence length="276" mass="29960">MILFDAGIIPVLVDLLALEGLKNTKIVANSLYSLNVLALDLSCALELSNVYGLAKKLEALYRTDNKVYQQFAAEVVCKIFNQLSNIGREANLVNGVQDRRASSVSVTSPQPPTGSPSTPGGLSTSKEESPLGLLVRLLDSENPRTVKLALGTIETLTYHFDNVVALCELSEPSLLRGLLACLKKSDGQIVLQAASVVNGIVANGRMHASVLRYARSGDLLGQLRATMDTIANTDVITKEIVQNSMFDMYCSLPTGRKRFHGPDSRREETLLQEANR</sequence>
<feature type="region of interest" description="Disordered" evidence="1">
    <location>
        <begin position="257"/>
        <end position="276"/>
    </location>
</feature>
<dbReference type="InterPro" id="IPR011989">
    <property type="entry name" value="ARM-like"/>
</dbReference>
<dbReference type="Gene3D" id="1.25.10.10">
    <property type="entry name" value="Leucine-rich Repeat Variant"/>
    <property type="match status" value="1"/>
</dbReference>
<evidence type="ECO:0000313" key="3">
    <source>
        <dbReference type="Proteomes" id="UP001165060"/>
    </source>
</evidence>
<organism evidence="2 3">
    <name type="scientific">Tetraparma gracilis</name>
    <dbReference type="NCBI Taxonomy" id="2962635"/>
    <lineage>
        <taxon>Eukaryota</taxon>
        <taxon>Sar</taxon>
        <taxon>Stramenopiles</taxon>
        <taxon>Ochrophyta</taxon>
        <taxon>Bolidophyceae</taxon>
        <taxon>Parmales</taxon>
        <taxon>Triparmaceae</taxon>
        <taxon>Tetraparma</taxon>
    </lineage>
</organism>
<evidence type="ECO:0000256" key="1">
    <source>
        <dbReference type="SAM" id="MobiDB-lite"/>
    </source>
</evidence>
<feature type="region of interest" description="Disordered" evidence="1">
    <location>
        <begin position="101"/>
        <end position="127"/>
    </location>
</feature>
<accession>A0ABQ6MK82</accession>
<proteinExistence type="predicted"/>
<evidence type="ECO:0000313" key="2">
    <source>
        <dbReference type="EMBL" id="GMI27445.1"/>
    </source>
</evidence>
<dbReference type="EMBL" id="BRYB01002911">
    <property type="protein sequence ID" value="GMI27445.1"/>
    <property type="molecule type" value="Genomic_DNA"/>
</dbReference>
<feature type="compositionally biased region" description="Basic and acidic residues" evidence="1">
    <location>
        <begin position="260"/>
        <end position="276"/>
    </location>
</feature>
<feature type="compositionally biased region" description="Low complexity" evidence="1">
    <location>
        <begin position="115"/>
        <end position="124"/>
    </location>
</feature>
<dbReference type="InterPro" id="IPR016024">
    <property type="entry name" value="ARM-type_fold"/>
</dbReference>